<gene>
    <name evidence="1" type="ORF">IAA54_06765</name>
</gene>
<reference evidence="1" key="1">
    <citation type="submission" date="2020-10" db="EMBL/GenBank/DDBJ databases">
        <authorList>
            <person name="Gilroy R."/>
        </authorList>
    </citation>
    <scope>NUCLEOTIDE SEQUENCE</scope>
    <source>
        <strain evidence="1">ChiSjej1B19-7085</strain>
    </source>
</reference>
<dbReference type="AlphaFoldDB" id="A0A9D1J1J0"/>
<accession>A0A9D1J1J0</accession>
<reference evidence="1" key="2">
    <citation type="journal article" date="2021" name="PeerJ">
        <title>Extensive microbial diversity within the chicken gut microbiome revealed by metagenomics and culture.</title>
        <authorList>
            <person name="Gilroy R."/>
            <person name="Ravi A."/>
            <person name="Getino M."/>
            <person name="Pursley I."/>
            <person name="Horton D.L."/>
            <person name="Alikhan N.F."/>
            <person name="Baker D."/>
            <person name="Gharbi K."/>
            <person name="Hall N."/>
            <person name="Watson M."/>
            <person name="Adriaenssens E.M."/>
            <person name="Foster-Nyarko E."/>
            <person name="Jarju S."/>
            <person name="Secka A."/>
            <person name="Antonio M."/>
            <person name="Oren A."/>
            <person name="Chaudhuri R.R."/>
            <person name="La Ragione R."/>
            <person name="Hildebrand F."/>
            <person name="Pallen M.J."/>
        </authorList>
    </citation>
    <scope>NUCLEOTIDE SEQUENCE</scope>
    <source>
        <strain evidence="1">ChiSjej1B19-7085</strain>
    </source>
</reference>
<protein>
    <submittedName>
        <fullName evidence="1">Uncharacterized protein</fullName>
    </submittedName>
</protein>
<evidence type="ECO:0000313" key="1">
    <source>
        <dbReference type="EMBL" id="HIR57353.1"/>
    </source>
</evidence>
<name>A0A9D1J1J0_9FIRM</name>
<sequence>MRRLQAGSSGKNLKINMNGAALEILTAGERGVLMRIVSWNCNGKFRAKFQEIAKLHTGIYVIQKCENPD</sequence>
<dbReference type="Proteomes" id="UP000886785">
    <property type="component" value="Unassembled WGS sequence"/>
</dbReference>
<dbReference type="EMBL" id="DVHF01000080">
    <property type="protein sequence ID" value="HIR57353.1"/>
    <property type="molecule type" value="Genomic_DNA"/>
</dbReference>
<organism evidence="1 2">
    <name type="scientific">Candidatus Gallacutalibacter pullicola</name>
    <dbReference type="NCBI Taxonomy" id="2840830"/>
    <lineage>
        <taxon>Bacteria</taxon>
        <taxon>Bacillati</taxon>
        <taxon>Bacillota</taxon>
        <taxon>Clostridia</taxon>
        <taxon>Eubacteriales</taxon>
        <taxon>Candidatus Gallacutalibacter</taxon>
    </lineage>
</organism>
<comment type="caution">
    <text evidence="1">The sequence shown here is derived from an EMBL/GenBank/DDBJ whole genome shotgun (WGS) entry which is preliminary data.</text>
</comment>
<proteinExistence type="predicted"/>
<evidence type="ECO:0000313" key="2">
    <source>
        <dbReference type="Proteomes" id="UP000886785"/>
    </source>
</evidence>